<evidence type="ECO:0000256" key="1">
    <source>
        <dbReference type="ARBA" id="ARBA00006739"/>
    </source>
</evidence>
<keyword evidence="2" id="KW-0328">Glycosyltransferase</keyword>
<dbReference type="Gene3D" id="3.90.550.10">
    <property type="entry name" value="Spore Coat Polysaccharide Biosynthesis Protein SpsA, Chain A"/>
    <property type="match status" value="1"/>
</dbReference>
<dbReference type="RefSeq" id="WP_191199553.1">
    <property type="nucleotide sequence ID" value="NZ_BAAAPA010000005.1"/>
</dbReference>
<dbReference type="PANTHER" id="PTHR43685">
    <property type="entry name" value="GLYCOSYLTRANSFERASE"/>
    <property type="match status" value="1"/>
</dbReference>
<dbReference type="InterPro" id="IPR029044">
    <property type="entry name" value="Nucleotide-diphossugar_trans"/>
</dbReference>
<evidence type="ECO:0000259" key="4">
    <source>
        <dbReference type="Pfam" id="PF00535"/>
    </source>
</evidence>
<reference evidence="5 6" key="1">
    <citation type="submission" date="2020-09" db="EMBL/GenBank/DDBJ databases">
        <title>novel species in genus Nocardioides.</title>
        <authorList>
            <person name="Zhang G."/>
        </authorList>
    </citation>
    <scope>NUCLEOTIDE SEQUENCE [LARGE SCALE GENOMIC DNA]</scope>
    <source>
        <strain evidence="5 6">19197</strain>
    </source>
</reference>
<evidence type="ECO:0000256" key="3">
    <source>
        <dbReference type="ARBA" id="ARBA00022679"/>
    </source>
</evidence>
<gene>
    <name evidence="5" type="ORF">IEZ25_11470</name>
</gene>
<evidence type="ECO:0000256" key="2">
    <source>
        <dbReference type="ARBA" id="ARBA00022676"/>
    </source>
</evidence>
<comment type="caution">
    <text evidence="5">The sequence shown here is derived from an EMBL/GenBank/DDBJ whole genome shotgun (WGS) entry which is preliminary data.</text>
</comment>
<evidence type="ECO:0000313" key="5">
    <source>
        <dbReference type="EMBL" id="MBD3915234.1"/>
    </source>
</evidence>
<dbReference type="InterPro" id="IPR050834">
    <property type="entry name" value="Glycosyltransf_2"/>
</dbReference>
<dbReference type="PANTHER" id="PTHR43685:SF5">
    <property type="entry name" value="GLYCOSYLTRANSFERASE EPSE-RELATED"/>
    <property type="match status" value="1"/>
</dbReference>
<organism evidence="5 6">
    <name type="scientific">Nocardioides hwasunensis</name>
    <dbReference type="NCBI Taxonomy" id="397258"/>
    <lineage>
        <taxon>Bacteria</taxon>
        <taxon>Bacillati</taxon>
        <taxon>Actinomycetota</taxon>
        <taxon>Actinomycetes</taxon>
        <taxon>Propionibacteriales</taxon>
        <taxon>Nocardioidaceae</taxon>
        <taxon>Nocardioides</taxon>
    </lineage>
</organism>
<evidence type="ECO:0000313" key="6">
    <source>
        <dbReference type="Proteomes" id="UP000649289"/>
    </source>
</evidence>
<name>A0ABR8MGN2_9ACTN</name>
<sequence length="350" mass="39423">MRFHRPAPITSRPRVSVVIPCYRYGHYLPGAVASALDQDMLDVDVLVVDDASPDDSALVARELAARDPRVDVLVHEQNAGHIQTYNDGLAKASGDYVVLLSADDLLPPNSLTRAVALMEAHPRVGLVYGFARSFTDAPEPVDDVTRSWTVWQGHDWLSRSARAGRCFLSSPEAVMRREALFETDLYDPRLPHSGDFDMWLRTAARWDVGRVNGPIQAHYRVHDANMHLTTYAGWLTDLEARRLTFDILFDERAPGDPRVAALRPTAKRALAREALRRARHVARDEAAMDVADDYVRFALETWPSITGSSAWHATRVSLAGGNHRRAGTVRRQASRVRDHLVWRRERRWGV</sequence>
<protein>
    <submittedName>
        <fullName evidence="5">Glycosyltransferase family 2 protein</fullName>
    </submittedName>
</protein>
<keyword evidence="6" id="KW-1185">Reference proteome</keyword>
<keyword evidence="3" id="KW-0808">Transferase</keyword>
<feature type="domain" description="Glycosyltransferase 2-like" evidence="4">
    <location>
        <begin position="16"/>
        <end position="142"/>
    </location>
</feature>
<dbReference type="InterPro" id="IPR001173">
    <property type="entry name" value="Glyco_trans_2-like"/>
</dbReference>
<dbReference type="Proteomes" id="UP000649289">
    <property type="component" value="Unassembled WGS sequence"/>
</dbReference>
<accession>A0ABR8MGN2</accession>
<dbReference type="Pfam" id="PF00535">
    <property type="entry name" value="Glycos_transf_2"/>
    <property type="match status" value="1"/>
</dbReference>
<dbReference type="EMBL" id="JACXYY010000004">
    <property type="protein sequence ID" value="MBD3915234.1"/>
    <property type="molecule type" value="Genomic_DNA"/>
</dbReference>
<proteinExistence type="inferred from homology"/>
<comment type="similarity">
    <text evidence="1">Belongs to the glycosyltransferase 2 family.</text>
</comment>
<dbReference type="SUPFAM" id="SSF53448">
    <property type="entry name" value="Nucleotide-diphospho-sugar transferases"/>
    <property type="match status" value="1"/>
</dbReference>